<name>A0ABY8F482_9HYPH</name>
<sequence length="171" mass="18332">MLHVCSLSKLTDTVNKTGAKSLVTLINAEMEVPTPAGIDPGKHLFLAFNDIVDPVQGLIPASERHVEDLLAFVNSWDRQAPLVIHCWAGISRSTAGAYVAACTLNPTANEYTLAALLRERSPSATPNARIVAMADKLLGREGRMIDAIRGIGRGANAFEGAPFLMPIDIQE</sequence>
<protein>
    <submittedName>
        <fullName evidence="2">Tyrosine phosphatase family protein</fullName>
    </submittedName>
</protein>
<accession>A0ABY8F482</accession>
<keyword evidence="3" id="KW-1185">Reference proteome</keyword>
<dbReference type="Gene3D" id="3.90.190.10">
    <property type="entry name" value="Protein tyrosine phosphatase superfamily"/>
    <property type="match status" value="1"/>
</dbReference>
<gene>
    <name evidence="2" type="ORF">K1718_22285</name>
</gene>
<reference evidence="2 3" key="1">
    <citation type="submission" date="2023-03" db="EMBL/GenBank/DDBJ databases">
        <title>Roseibium porphyridii sp. nov. and Roseibium rhodosorbium sp. nov. isolated from marine algae, Porphyridium cruentum and Rhodosorus marinus, respectively.</title>
        <authorList>
            <person name="Lee M.W."/>
            <person name="Choi B.J."/>
            <person name="Lee J.K."/>
            <person name="Choi D.G."/>
            <person name="Baek J.H."/>
            <person name="Bayburt H."/>
            <person name="Kim J.M."/>
            <person name="Han D.M."/>
            <person name="Kim K.H."/>
            <person name="Jeon C.O."/>
        </authorList>
    </citation>
    <scope>NUCLEOTIDE SEQUENCE [LARGE SCALE GENOMIC DNA]</scope>
    <source>
        <strain evidence="2 3">KMA01</strain>
    </source>
</reference>
<dbReference type="RefSeq" id="WP_152503036.1">
    <property type="nucleotide sequence ID" value="NZ_CP120863.1"/>
</dbReference>
<evidence type="ECO:0000259" key="1">
    <source>
        <dbReference type="Pfam" id="PF00102"/>
    </source>
</evidence>
<dbReference type="EMBL" id="CP120863">
    <property type="protein sequence ID" value="WFE88862.1"/>
    <property type="molecule type" value="Genomic_DNA"/>
</dbReference>
<dbReference type="SUPFAM" id="SSF52799">
    <property type="entry name" value="(Phosphotyrosine protein) phosphatases II"/>
    <property type="match status" value="1"/>
</dbReference>
<dbReference type="Proteomes" id="UP001209803">
    <property type="component" value="Chromosome"/>
</dbReference>
<feature type="domain" description="Tyrosine-protein phosphatase" evidence="1">
    <location>
        <begin position="59"/>
        <end position="104"/>
    </location>
</feature>
<evidence type="ECO:0000313" key="2">
    <source>
        <dbReference type="EMBL" id="WFE88862.1"/>
    </source>
</evidence>
<organism evidence="2 3">
    <name type="scientific">Roseibium porphyridii</name>
    <dbReference type="NCBI Taxonomy" id="2866279"/>
    <lineage>
        <taxon>Bacteria</taxon>
        <taxon>Pseudomonadati</taxon>
        <taxon>Pseudomonadota</taxon>
        <taxon>Alphaproteobacteria</taxon>
        <taxon>Hyphomicrobiales</taxon>
        <taxon>Stappiaceae</taxon>
        <taxon>Roseibium</taxon>
    </lineage>
</organism>
<proteinExistence type="predicted"/>
<dbReference type="InterPro" id="IPR029021">
    <property type="entry name" value="Prot-tyrosine_phosphatase-like"/>
</dbReference>
<evidence type="ECO:0000313" key="3">
    <source>
        <dbReference type="Proteomes" id="UP001209803"/>
    </source>
</evidence>
<dbReference type="Pfam" id="PF00102">
    <property type="entry name" value="Y_phosphatase"/>
    <property type="match status" value="1"/>
</dbReference>
<dbReference type="InterPro" id="IPR000242">
    <property type="entry name" value="PTP_cat"/>
</dbReference>